<dbReference type="EMBL" id="JACIGM010000007">
    <property type="protein sequence ID" value="MBB4275817.1"/>
    <property type="molecule type" value="Genomic_DNA"/>
</dbReference>
<dbReference type="Pfam" id="PF05235">
    <property type="entry name" value="CHAD"/>
    <property type="match status" value="1"/>
</dbReference>
<dbReference type="InterPro" id="IPR007899">
    <property type="entry name" value="CHAD_dom"/>
</dbReference>
<evidence type="ECO:0000313" key="3">
    <source>
        <dbReference type="Proteomes" id="UP000533641"/>
    </source>
</evidence>
<dbReference type="InterPro" id="IPR038186">
    <property type="entry name" value="CHAD_dom_sf"/>
</dbReference>
<accession>A0A7W6RNQ5</accession>
<reference evidence="2 3" key="1">
    <citation type="submission" date="2020-08" db="EMBL/GenBank/DDBJ databases">
        <title>Genomic Encyclopedia of Type Strains, Phase IV (KMG-V): Genome sequencing to study the core and pangenomes of soil and plant-associated prokaryotes.</title>
        <authorList>
            <person name="Whitman W."/>
        </authorList>
    </citation>
    <scope>NUCLEOTIDE SEQUENCE [LARGE SCALE GENOMIC DNA]</scope>
    <source>
        <strain evidence="2 3">SEMIA 402</strain>
    </source>
</reference>
<dbReference type="Gene3D" id="1.40.20.10">
    <property type="entry name" value="CHAD domain"/>
    <property type="match status" value="1"/>
</dbReference>
<sequence length="131" mass="15185">MRRARTALDACRDTAAVEDFHELRKRTYDYRIYHTLLRNLWPAAMKAKQDAAKDLAERLGHVNDLSVLSQLVEAEPQLFTRNEDLAHLLDAIIFRQQEERQSALADAGRVFADKPQREANRIEALWLLSQN</sequence>
<comment type="caution">
    <text evidence="2">The sequence shown here is derived from an EMBL/GenBank/DDBJ whole genome shotgun (WGS) entry which is preliminary data.</text>
</comment>
<feature type="domain" description="CHAD" evidence="1">
    <location>
        <begin position="3"/>
        <end position="72"/>
    </location>
</feature>
<name>A0A7W6RNQ5_9HYPH</name>
<protein>
    <submittedName>
        <fullName evidence="2">CHAD domain-containing protein</fullName>
    </submittedName>
</protein>
<evidence type="ECO:0000259" key="1">
    <source>
        <dbReference type="Pfam" id="PF05235"/>
    </source>
</evidence>
<evidence type="ECO:0000313" key="2">
    <source>
        <dbReference type="EMBL" id="MBB4275817.1"/>
    </source>
</evidence>
<gene>
    <name evidence="2" type="ORF">GGE12_003608</name>
</gene>
<proteinExistence type="predicted"/>
<organism evidence="2 3">
    <name type="scientific">Rhizobium mongolense</name>
    <dbReference type="NCBI Taxonomy" id="57676"/>
    <lineage>
        <taxon>Bacteria</taxon>
        <taxon>Pseudomonadati</taxon>
        <taxon>Pseudomonadota</taxon>
        <taxon>Alphaproteobacteria</taxon>
        <taxon>Hyphomicrobiales</taxon>
        <taxon>Rhizobiaceae</taxon>
        <taxon>Rhizobium/Agrobacterium group</taxon>
        <taxon>Rhizobium</taxon>
    </lineage>
</organism>
<dbReference type="AlphaFoldDB" id="A0A7W6RNQ5"/>
<dbReference type="Proteomes" id="UP000533641">
    <property type="component" value="Unassembled WGS sequence"/>
</dbReference>